<proteinExistence type="predicted"/>
<sequence>MKNDVVCTIGNSLIQHGKLNDRVYLMKLSPDDIPVIVMEMIDGIAEKYEYSKSFAKVPGDAADTFAKNGYKIEAVAPELFNGKSDGYFLSKYYSPGREEIEASCKDEIERILRDTEKIRDTRTPDKDGKDLEIRIAGEEDADALAGLYGQVFESYPFPIHDPGYIRQTMNENIRYFGIWKDDMLLAASSCETDISGLNVEMTDFAVSPECRGNGYAGLLLEVMENEMKKDGFITSYTIARAAHEPVNRLFARSGYKYCGTLKNNTNICGSFESMNVWYKKID</sequence>
<dbReference type="KEGG" id="mpi:Mpet_1465"/>
<name>E1RFJ4_METP4</name>
<dbReference type="InterPro" id="IPR022525">
    <property type="entry name" value="GNAT_AblB"/>
</dbReference>
<dbReference type="Gene3D" id="3.40.630.30">
    <property type="match status" value="1"/>
</dbReference>
<keyword evidence="5" id="KW-1185">Reference proteome</keyword>
<dbReference type="InterPro" id="IPR016181">
    <property type="entry name" value="Acyl_CoA_acyltransferase"/>
</dbReference>
<reference evidence="4 5" key="1">
    <citation type="journal article" date="2010" name="Stand. Genomic Sci.">
        <title>Complete genome sequence of Methanoplanus petrolearius type strain (SEBR 4847).</title>
        <authorList>
            <person name="Brambilla E."/>
            <person name="Djao O.D."/>
            <person name="Daligault H."/>
            <person name="Lapidus A."/>
            <person name="Lucas S."/>
            <person name="Hammon N."/>
            <person name="Nolan M."/>
            <person name="Tice H."/>
            <person name="Cheng J.F."/>
            <person name="Han C."/>
            <person name="Tapia R."/>
            <person name="Goodwin L."/>
            <person name="Pitluck S."/>
            <person name="Liolios K."/>
            <person name="Ivanova N."/>
            <person name="Mavromatis K."/>
            <person name="Mikhailova N."/>
            <person name="Pati A."/>
            <person name="Chen A."/>
            <person name="Palaniappan K."/>
            <person name="Land M."/>
            <person name="Hauser L."/>
            <person name="Chang Y.J."/>
            <person name="Jeffries C.D."/>
            <person name="Rohde M."/>
            <person name="Spring S."/>
            <person name="Sikorski J."/>
            <person name="Goker M."/>
            <person name="Woyke T."/>
            <person name="Bristow J."/>
            <person name="Eisen J.A."/>
            <person name="Markowitz V."/>
            <person name="Hugenholtz P."/>
            <person name="Kyrpides N.C."/>
            <person name="Klenk H.P."/>
        </authorList>
    </citation>
    <scope>NUCLEOTIDE SEQUENCE [LARGE SCALE GENOMIC DNA]</scope>
    <source>
        <strain evidence="5">DSM 11571 / OCM 486 / SEBR 4847</strain>
    </source>
</reference>
<dbReference type="STRING" id="679926.Mpet_1465"/>
<dbReference type="OrthoDB" id="116527at2157"/>
<dbReference type="AlphaFoldDB" id="E1RFJ4"/>
<evidence type="ECO:0000256" key="2">
    <source>
        <dbReference type="ARBA" id="ARBA00023315"/>
    </source>
</evidence>
<dbReference type="PROSITE" id="PS51186">
    <property type="entry name" value="GNAT"/>
    <property type="match status" value="1"/>
</dbReference>
<evidence type="ECO:0000259" key="3">
    <source>
        <dbReference type="PROSITE" id="PS51186"/>
    </source>
</evidence>
<feature type="domain" description="N-acetyltransferase" evidence="3">
    <location>
        <begin position="131"/>
        <end position="282"/>
    </location>
</feature>
<dbReference type="PANTHER" id="PTHR43420:SF52">
    <property type="entry name" value="N-ACETYLTRANSFERASE YODP"/>
    <property type="match status" value="1"/>
</dbReference>
<dbReference type="GeneID" id="9743935"/>
<evidence type="ECO:0000256" key="1">
    <source>
        <dbReference type="ARBA" id="ARBA00022679"/>
    </source>
</evidence>
<dbReference type="CDD" id="cd04301">
    <property type="entry name" value="NAT_SF"/>
    <property type="match status" value="1"/>
</dbReference>
<evidence type="ECO:0000313" key="4">
    <source>
        <dbReference type="EMBL" id="ADN36224.1"/>
    </source>
</evidence>
<dbReference type="EMBL" id="CP002117">
    <property type="protein sequence ID" value="ADN36224.1"/>
    <property type="molecule type" value="Genomic_DNA"/>
</dbReference>
<keyword evidence="1 4" id="KW-0808">Transferase</keyword>
<dbReference type="eggNOG" id="arCOG04916">
    <property type="taxonomic scope" value="Archaea"/>
</dbReference>
<protein>
    <submittedName>
        <fullName evidence="4">GCN5-related N-acetyltransferase</fullName>
    </submittedName>
</protein>
<dbReference type="PANTHER" id="PTHR43420">
    <property type="entry name" value="ACETYLTRANSFERASE"/>
    <property type="match status" value="1"/>
</dbReference>
<dbReference type="InterPro" id="IPR000182">
    <property type="entry name" value="GNAT_dom"/>
</dbReference>
<keyword evidence="2" id="KW-0012">Acyltransferase</keyword>
<dbReference type="NCBIfam" id="TIGR03827">
    <property type="entry name" value="GNAT_ablB"/>
    <property type="match status" value="1"/>
</dbReference>
<dbReference type="SUPFAM" id="SSF55729">
    <property type="entry name" value="Acyl-CoA N-acyltransferases (Nat)"/>
    <property type="match status" value="1"/>
</dbReference>
<dbReference type="Pfam" id="PF00583">
    <property type="entry name" value="Acetyltransf_1"/>
    <property type="match status" value="1"/>
</dbReference>
<dbReference type="GO" id="GO:0008080">
    <property type="term" value="F:N-acetyltransferase activity"/>
    <property type="evidence" value="ECO:0007669"/>
    <property type="project" value="InterPro"/>
</dbReference>
<evidence type="ECO:0000313" key="5">
    <source>
        <dbReference type="Proteomes" id="UP000006565"/>
    </source>
</evidence>
<gene>
    <name evidence="4" type="ordered locus">Mpet_1465</name>
</gene>
<dbReference type="Proteomes" id="UP000006565">
    <property type="component" value="Chromosome"/>
</dbReference>
<accession>E1RFJ4</accession>
<dbReference type="InterPro" id="IPR050680">
    <property type="entry name" value="YpeA/RimI_acetyltransf"/>
</dbReference>
<dbReference type="RefSeq" id="WP_013329401.1">
    <property type="nucleotide sequence ID" value="NC_014507.1"/>
</dbReference>
<organism evidence="4 5">
    <name type="scientific">Methanolacinia petrolearia (strain DSM 11571 / OCM 486 / SEBR 4847)</name>
    <name type="common">Methanoplanus petrolearius</name>
    <dbReference type="NCBI Taxonomy" id="679926"/>
    <lineage>
        <taxon>Archaea</taxon>
        <taxon>Methanobacteriati</taxon>
        <taxon>Methanobacteriota</taxon>
        <taxon>Stenosarchaea group</taxon>
        <taxon>Methanomicrobia</taxon>
        <taxon>Methanomicrobiales</taxon>
        <taxon>Methanomicrobiaceae</taxon>
        <taxon>Methanolacinia</taxon>
    </lineage>
</organism>
<dbReference type="HOGENOM" id="CLU_081246_0_0_2"/>